<dbReference type="RefSeq" id="WP_008274100.1">
    <property type="nucleotide sequence ID" value="NZ_AAXW01000004.1"/>
</dbReference>
<evidence type="ECO:0000313" key="1">
    <source>
        <dbReference type="EMBL" id="EAZ92953.1"/>
    </source>
</evidence>
<comment type="caution">
    <text evidence="1">The sequence shown here is derived from an EMBL/GenBank/DDBJ whole genome shotgun (WGS) entry which is preliminary data.</text>
</comment>
<proteinExistence type="predicted"/>
<dbReference type="EMBL" id="AAXW01000004">
    <property type="protein sequence ID" value="EAZ92953.1"/>
    <property type="molecule type" value="Genomic_DNA"/>
</dbReference>
<dbReference type="Proteomes" id="UP000003781">
    <property type="component" value="Unassembled WGS sequence"/>
</dbReference>
<name>A3IL84_9CHRO</name>
<reference evidence="1 2" key="1">
    <citation type="submission" date="2007-03" db="EMBL/GenBank/DDBJ databases">
        <authorList>
            <person name="Stal L."/>
            <person name="Ferriera S."/>
            <person name="Johnson J."/>
            <person name="Kravitz S."/>
            <person name="Beeson K."/>
            <person name="Sutton G."/>
            <person name="Rogers Y.-H."/>
            <person name="Friedman R."/>
            <person name="Frazier M."/>
            <person name="Venter J.C."/>
        </authorList>
    </citation>
    <scope>NUCLEOTIDE SEQUENCE [LARGE SCALE GENOMIC DNA]</scope>
    <source>
        <strain evidence="1 2">CCY0110</strain>
    </source>
</reference>
<protein>
    <submittedName>
        <fullName evidence="1">Uncharacterized protein</fullName>
    </submittedName>
</protein>
<organism evidence="1 2">
    <name type="scientific">Crocosphaera chwakensis CCY0110</name>
    <dbReference type="NCBI Taxonomy" id="391612"/>
    <lineage>
        <taxon>Bacteria</taxon>
        <taxon>Bacillati</taxon>
        <taxon>Cyanobacteriota</taxon>
        <taxon>Cyanophyceae</taxon>
        <taxon>Oscillatoriophycideae</taxon>
        <taxon>Chroococcales</taxon>
        <taxon>Aphanothecaceae</taxon>
        <taxon>Crocosphaera</taxon>
        <taxon>Crocosphaera chwakensis</taxon>
    </lineage>
</organism>
<keyword evidence="2" id="KW-1185">Reference proteome</keyword>
<evidence type="ECO:0000313" key="2">
    <source>
        <dbReference type="Proteomes" id="UP000003781"/>
    </source>
</evidence>
<sequence>MANSGSHLQEDSNDLVKLNYNDFLGKIIEVLDSDKSQQLFDLSPDKKRLLMNIDELAYQVSLLSINDPFCDQPYQTKCASINFFEGIETIFSDQLHLIQEKVKELLENELPEENGKSISIQNFLESIATPLETLKGEVSNNSISFNYPFEKQYTNLRKQQLTLIVENTFEDQDKEDNDIYKLKTLMKEEALGKIKKAANIKYLEFLYEKVKDDEDAVYFEDLIRRLKLIEAYINDETKPDDYYTVSCQGIEFNFQQFFNNSYAFDSLPIISQIEGYLGEMNDRDKDKQEFVFGMKLKLNGQVHISEGESSFDYHTSFLNLDKKENKAKLENEIEKDKFIRKLLKVVFLYYFVFASRSNPSDDNYDPKSELSYDPVENFEEQMLPILKGNDDQAKKELFLDVDEIFKRFHVSEKLNKLRNLLIKSIENPKLFDTKPYTFKVSISQGILHKDLDIIENSNTLFKPELSKKDGLKYISVNDNTKIDTESLCSLSVDIKFNDIQYFRSNEEQQFSMKYDLEGIKTIPMILTPQEDQCRAIYKQQLKNQASLVCNYNHQRLKDEIFNTEDNSKIFWYQLTFSLLTYLSLKVLLDESKKANKRLFIPLLRLQLTDKDDSSPEEVLMRSFSYVLSHLLNEYHRFSCQGICVRRMKSYTKRNSLSSLYSILPKTFKFDNYKPQLDKLAIIAVSSWECDRKWTNTYQKKNMIGEVICLYLYRQQDTEDYTIRLDNQGTFSSNYDTEEIYKYPDILINKVTKLYNQGYRHFLYIAKSPYSNYLNITGEDRELYFMSPDVINALKINKNDINIYPIFFDKYYVVKLQELNAASLYIQDTTELT</sequence>
<gene>
    <name evidence="1" type="ORF">CY0110_22692</name>
</gene>
<dbReference type="eggNOG" id="ENOG502Z8AY">
    <property type="taxonomic scope" value="Bacteria"/>
</dbReference>
<accession>A3IL84</accession>
<dbReference type="AlphaFoldDB" id="A3IL84"/>